<dbReference type="InterPro" id="IPR027267">
    <property type="entry name" value="AH/BAR_dom_sf"/>
</dbReference>
<dbReference type="Pfam" id="PF00787">
    <property type="entry name" value="PX"/>
    <property type="match status" value="1"/>
</dbReference>
<evidence type="ECO:0000256" key="5">
    <source>
        <dbReference type="ARBA" id="ARBA00022490"/>
    </source>
</evidence>
<dbReference type="CDD" id="cd07628">
    <property type="entry name" value="BAR_Atg24p"/>
    <property type="match status" value="1"/>
</dbReference>
<sequence length="468" mass="53124">MDNDFDSVSWQNDEAENETLRPSIAVSSEPGEPVYGANASGKRKASHGSNQAGPQADAVDLAGIGDGRLECTVDKPQKENDGTKDAFVSYRVTTHTDFASFQKPTSQVRRRFTDFVFLYKYLCREYPQCAVPPLPDKHKMEYVRGDRFGPDFTQRRAHSLHRFLKRLALHPILRRAALLTLFLESTDWNATMRSHPKRSISVSEQSTSVFDNFADTFVNAFSKVHKPDKRFIEVREKADKLDEDLGHVSRIIARLARREGDLEADYNDLSIQFMKLATLEPGVEGPVHAFAQGVEQTAKGIGSLKDHTDRNYLGSLKDMEAYTTSLKALLKSREQKQLDYEGLTEYLNKASYDRDTLASSPYASQGPTGFIRSKIEDVRGVDHEQSRRERVRKLEMQIERLIREVEDARRTTEAFDGEVVRETADFERIKAVEFGNCLGALADRHVEFYTGVIETWERYLGDMEGEGT</sequence>
<dbReference type="Proteomes" id="UP001590950">
    <property type="component" value="Unassembled WGS sequence"/>
</dbReference>
<evidence type="ECO:0000259" key="12">
    <source>
        <dbReference type="PROSITE" id="PS50195"/>
    </source>
</evidence>
<dbReference type="InterPro" id="IPR001683">
    <property type="entry name" value="PX_dom"/>
</dbReference>
<evidence type="ECO:0000256" key="10">
    <source>
        <dbReference type="SAM" id="Coils"/>
    </source>
</evidence>
<evidence type="ECO:0000256" key="1">
    <source>
        <dbReference type="ARBA" id="ARBA00004184"/>
    </source>
</evidence>
<comment type="caution">
    <text evidence="13">The sequence shown here is derived from an EMBL/GenBank/DDBJ whole genome shotgun (WGS) entry which is preliminary data.</text>
</comment>
<feature type="coiled-coil region" evidence="10">
    <location>
        <begin position="384"/>
        <end position="418"/>
    </location>
</feature>
<keyword evidence="10" id="KW-0175">Coiled coil</keyword>
<dbReference type="SMART" id="SM00312">
    <property type="entry name" value="PX"/>
    <property type="match status" value="1"/>
</dbReference>
<evidence type="ECO:0000256" key="8">
    <source>
        <dbReference type="ARBA" id="ARBA00040748"/>
    </source>
</evidence>
<keyword evidence="7" id="KW-0472">Membrane</keyword>
<feature type="domain" description="PX" evidence="12">
    <location>
        <begin position="68"/>
        <end position="189"/>
    </location>
</feature>
<dbReference type="PROSITE" id="PS50195">
    <property type="entry name" value="PX"/>
    <property type="match status" value="1"/>
</dbReference>
<gene>
    <name evidence="13" type="ORF">N7G274_005838</name>
</gene>
<comment type="similarity">
    <text evidence="3">Belongs to the sorting nexin family.</text>
</comment>
<keyword evidence="14" id="KW-1185">Reference proteome</keyword>
<evidence type="ECO:0000256" key="9">
    <source>
        <dbReference type="ARBA" id="ARBA00041273"/>
    </source>
</evidence>
<feature type="region of interest" description="Disordered" evidence="11">
    <location>
        <begin position="1"/>
        <end position="57"/>
    </location>
</feature>
<dbReference type="CDD" id="cd06863">
    <property type="entry name" value="PX_Atg24p"/>
    <property type="match status" value="1"/>
</dbReference>
<keyword evidence="4" id="KW-0813">Transport</keyword>
<evidence type="ECO:0000256" key="2">
    <source>
        <dbReference type="ARBA" id="ARBA00004496"/>
    </source>
</evidence>
<evidence type="ECO:0000256" key="7">
    <source>
        <dbReference type="ARBA" id="ARBA00023136"/>
    </source>
</evidence>
<keyword evidence="6" id="KW-0446">Lipid-binding</keyword>
<evidence type="ECO:0000256" key="11">
    <source>
        <dbReference type="SAM" id="MobiDB-lite"/>
    </source>
</evidence>
<dbReference type="PANTHER" id="PTHR45949:SF2">
    <property type="entry name" value="SORTING NEXIN-4"/>
    <property type="match status" value="1"/>
</dbReference>
<proteinExistence type="inferred from homology"/>
<dbReference type="InterPro" id="IPR036871">
    <property type="entry name" value="PX_dom_sf"/>
</dbReference>
<evidence type="ECO:0000313" key="14">
    <source>
        <dbReference type="Proteomes" id="UP001590950"/>
    </source>
</evidence>
<dbReference type="Gene3D" id="1.20.1270.60">
    <property type="entry name" value="Arfaptin homology (AH) domain/BAR domain"/>
    <property type="match status" value="1"/>
</dbReference>
<evidence type="ECO:0000313" key="13">
    <source>
        <dbReference type="EMBL" id="KAL2041456.1"/>
    </source>
</evidence>
<keyword evidence="5" id="KW-0963">Cytoplasm</keyword>
<dbReference type="SUPFAM" id="SSF64268">
    <property type="entry name" value="PX domain"/>
    <property type="match status" value="1"/>
</dbReference>
<dbReference type="Gene3D" id="3.30.1520.10">
    <property type="entry name" value="Phox-like domain"/>
    <property type="match status" value="1"/>
</dbReference>
<dbReference type="PANTHER" id="PTHR45949">
    <property type="entry name" value="SORTING NEXIN-4"/>
    <property type="match status" value="1"/>
</dbReference>
<evidence type="ECO:0000256" key="6">
    <source>
        <dbReference type="ARBA" id="ARBA00023121"/>
    </source>
</evidence>
<feature type="compositionally biased region" description="Polar residues" evidence="11">
    <location>
        <begin position="1"/>
        <end position="12"/>
    </location>
</feature>
<comment type="subcellular location">
    <subcellularLocation>
        <location evidence="2">Cytoplasm</location>
    </subcellularLocation>
    <subcellularLocation>
        <location evidence="1">Endomembrane system</location>
        <topology evidence="1">Peripheral membrane protein</topology>
    </subcellularLocation>
</comment>
<accession>A0ABR4A7T2</accession>
<protein>
    <recommendedName>
        <fullName evidence="8">Sorting nexin-4</fullName>
    </recommendedName>
    <alternativeName>
        <fullName evidence="9">Autophagy-related protein 24</fullName>
    </alternativeName>
</protein>
<name>A0ABR4A7T2_9LECA</name>
<dbReference type="EMBL" id="JBEFKJ010000017">
    <property type="protein sequence ID" value="KAL2041456.1"/>
    <property type="molecule type" value="Genomic_DNA"/>
</dbReference>
<organism evidence="13 14">
    <name type="scientific">Stereocaulon virgatum</name>
    <dbReference type="NCBI Taxonomy" id="373712"/>
    <lineage>
        <taxon>Eukaryota</taxon>
        <taxon>Fungi</taxon>
        <taxon>Dikarya</taxon>
        <taxon>Ascomycota</taxon>
        <taxon>Pezizomycotina</taxon>
        <taxon>Lecanoromycetes</taxon>
        <taxon>OSLEUM clade</taxon>
        <taxon>Lecanoromycetidae</taxon>
        <taxon>Lecanorales</taxon>
        <taxon>Lecanorineae</taxon>
        <taxon>Stereocaulaceae</taxon>
        <taxon>Stereocaulon</taxon>
    </lineage>
</organism>
<reference evidence="13 14" key="1">
    <citation type="submission" date="2024-09" db="EMBL/GenBank/DDBJ databases">
        <title>Rethinking Asexuality: The Enigmatic Case of Functional Sexual Genes in Lepraria (Stereocaulaceae).</title>
        <authorList>
            <person name="Doellman M."/>
            <person name="Sun Y."/>
            <person name="Barcenas-Pena A."/>
            <person name="Lumbsch H.T."/>
            <person name="Grewe F."/>
        </authorList>
    </citation>
    <scope>NUCLEOTIDE SEQUENCE [LARGE SCALE GENOMIC DNA]</scope>
    <source>
        <strain evidence="13 14">Mercado 3170</strain>
    </source>
</reference>
<evidence type="ECO:0000256" key="4">
    <source>
        <dbReference type="ARBA" id="ARBA00022448"/>
    </source>
</evidence>
<evidence type="ECO:0000256" key="3">
    <source>
        <dbReference type="ARBA" id="ARBA00010883"/>
    </source>
</evidence>